<dbReference type="GeneID" id="19945864"/>
<dbReference type="EMBL" id="JH767144">
    <property type="protein sequence ID" value="EQC37536.1"/>
    <property type="molecule type" value="Genomic_DNA"/>
</dbReference>
<name>T0QS68_SAPDV</name>
<protein>
    <submittedName>
        <fullName evidence="1">Uncharacterized protein</fullName>
    </submittedName>
</protein>
<sequence length="759" mass="84685">MARETFYALVSPYTFGTQHRVYVKLKTTRNGEQWTMEPLRTGRTIESARCWPNDLTTIRLTHLRAMTYRQSCVDKGEAESGVGTYFHAYVCVAPAPRHTWRYGIVVECNWSETLGGRLIVVTDLKQLRVSVSDESLHAVTLAAYALRPFNGLPMAPDLDAFKATLKELVARFLNNDRHANLDVSELPLDCSSWTQPPDATCRLCFFANETVGEIAFELTKRNEAQEPPTKRSKSQKSHVITTGDVPDLKFIKVGKKLDLPELHDLYKDYGGCPRTVYLRKEMKMIFDLMRINHTAAKDIGNDGRPALDALCRAANKFDLCVESTSSATSGSLLVDEEDEATPPLAVPTVLMGSPGVGKSVILALFCPYLALYLERDVLFSRSLVEQGKQGVVLWFRGGQVTTYPSVSRHELDELISKFKTENKNMGRKGLVVGDGYHQADADNPMAMFDLVSTSGQFFLKSADARVALVAPAWSEASLRAALGSHAGIQNTFEKRYSVSGGSIREFTRASNLSTQPATWRLTEQTLSALKSDSEGNTNSRVDSIRRTYIADVDNYAHYVGTDHCKYKIDASAFQRHLHYNNGALYGWFFEALIHKLATKHVLQLELECYGVPNASKPPSPREVGELLTVQVTPAWKVVTRGASEKDCLKYLEEKLADSTYWLPEFAQFPGIDAIAVHEKRIFYLQITVASDHPAASMHKIYKAIKENKALANHEHIYAYVTPPTVQWTGRKAITGLRGLTQWHGWALKPDGVTSISSLK</sequence>
<dbReference type="VEuPathDB" id="FungiDB:SDRG_05137"/>
<dbReference type="OrthoDB" id="74253at2759"/>
<dbReference type="InParanoid" id="T0QS68"/>
<dbReference type="AlphaFoldDB" id="T0QS68"/>
<dbReference type="eggNOG" id="ENOG502SGIV">
    <property type="taxonomic scope" value="Eukaryota"/>
</dbReference>
<accession>T0QS68</accession>
<dbReference type="Proteomes" id="UP000030762">
    <property type="component" value="Unassembled WGS sequence"/>
</dbReference>
<organism evidence="1 2">
    <name type="scientific">Saprolegnia diclina (strain VS20)</name>
    <dbReference type="NCBI Taxonomy" id="1156394"/>
    <lineage>
        <taxon>Eukaryota</taxon>
        <taxon>Sar</taxon>
        <taxon>Stramenopiles</taxon>
        <taxon>Oomycota</taxon>
        <taxon>Saprolegniomycetes</taxon>
        <taxon>Saprolegniales</taxon>
        <taxon>Saprolegniaceae</taxon>
        <taxon>Saprolegnia</taxon>
    </lineage>
</organism>
<proteinExistence type="predicted"/>
<gene>
    <name evidence="1" type="ORF">SDRG_05137</name>
</gene>
<keyword evidence="2" id="KW-1185">Reference proteome</keyword>
<evidence type="ECO:0000313" key="2">
    <source>
        <dbReference type="Proteomes" id="UP000030762"/>
    </source>
</evidence>
<evidence type="ECO:0000313" key="1">
    <source>
        <dbReference type="EMBL" id="EQC37536.1"/>
    </source>
</evidence>
<reference evidence="1 2" key="1">
    <citation type="submission" date="2012-04" db="EMBL/GenBank/DDBJ databases">
        <title>The Genome Sequence of Saprolegnia declina VS20.</title>
        <authorList>
            <consortium name="The Broad Institute Genome Sequencing Platform"/>
            <person name="Russ C."/>
            <person name="Nusbaum C."/>
            <person name="Tyler B."/>
            <person name="van West P."/>
            <person name="Dieguez-Uribeondo J."/>
            <person name="de Bruijn I."/>
            <person name="Tripathy S."/>
            <person name="Jiang R."/>
            <person name="Young S.K."/>
            <person name="Zeng Q."/>
            <person name="Gargeya S."/>
            <person name="Fitzgerald M."/>
            <person name="Haas B."/>
            <person name="Abouelleil A."/>
            <person name="Alvarado L."/>
            <person name="Arachchi H.M."/>
            <person name="Berlin A."/>
            <person name="Chapman S.B."/>
            <person name="Goldberg J."/>
            <person name="Griggs A."/>
            <person name="Gujja S."/>
            <person name="Hansen M."/>
            <person name="Howarth C."/>
            <person name="Imamovic A."/>
            <person name="Larimer J."/>
            <person name="McCowen C."/>
            <person name="Montmayeur A."/>
            <person name="Murphy C."/>
            <person name="Neiman D."/>
            <person name="Pearson M."/>
            <person name="Priest M."/>
            <person name="Roberts A."/>
            <person name="Saif S."/>
            <person name="Shea T."/>
            <person name="Sisk P."/>
            <person name="Sykes S."/>
            <person name="Wortman J."/>
            <person name="Nusbaum C."/>
            <person name="Birren B."/>
        </authorList>
    </citation>
    <scope>NUCLEOTIDE SEQUENCE [LARGE SCALE GENOMIC DNA]</scope>
    <source>
        <strain evidence="1 2">VS20</strain>
    </source>
</reference>
<dbReference type="RefSeq" id="XP_008609056.1">
    <property type="nucleotide sequence ID" value="XM_008610834.1"/>
</dbReference>